<organism evidence="1 2">
    <name type="scientific">Vitis vinifera</name>
    <name type="common">Grape</name>
    <dbReference type="NCBI Taxonomy" id="29760"/>
    <lineage>
        <taxon>Eukaryota</taxon>
        <taxon>Viridiplantae</taxon>
        <taxon>Streptophyta</taxon>
        <taxon>Embryophyta</taxon>
        <taxon>Tracheophyta</taxon>
        <taxon>Spermatophyta</taxon>
        <taxon>Magnoliopsida</taxon>
        <taxon>eudicotyledons</taxon>
        <taxon>Gunneridae</taxon>
        <taxon>Pentapetalae</taxon>
        <taxon>rosids</taxon>
        <taxon>Vitales</taxon>
        <taxon>Vitaceae</taxon>
        <taxon>Viteae</taxon>
        <taxon>Vitis</taxon>
    </lineage>
</organism>
<sequence>MVPRIIHEPDGEEDMATNLKTGFKERQRNTSLNLSQLPLLLLRNPSLVMHRLRSLLPGRIPTRFKMGPSLIWPPSTMTWTKRKLRLLALPAKRRW</sequence>
<dbReference type="AlphaFoldDB" id="A0A438IYS8"/>
<evidence type="ECO:0000313" key="1">
    <source>
        <dbReference type="EMBL" id="RVX01852.1"/>
    </source>
</evidence>
<accession>A0A438IYS8</accession>
<reference evidence="1 2" key="1">
    <citation type="journal article" date="2018" name="PLoS Genet.">
        <title>Population sequencing reveals clonal diversity and ancestral inbreeding in the grapevine cultivar Chardonnay.</title>
        <authorList>
            <person name="Roach M.J."/>
            <person name="Johnson D.L."/>
            <person name="Bohlmann J."/>
            <person name="van Vuuren H.J."/>
            <person name="Jones S.J."/>
            <person name="Pretorius I.S."/>
            <person name="Schmidt S.A."/>
            <person name="Borneman A.R."/>
        </authorList>
    </citation>
    <scope>NUCLEOTIDE SEQUENCE [LARGE SCALE GENOMIC DNA]</scope>
    <source>
        <strain evidence="2">cv. Chardonnay</strain>
        <tissue evidence="1">Leaf</tissue>
    </source>
</reference>
<evidence type="ECO:0000313" key="2">
    <source>
        <dbReference type="Proteomes" id="UP000288805"/>
    </source>
</evidence>
<name>A0A438IYS8_VITVI</name>
<proteinExistence type="predicted"/>
<dbReference type="EMBL" id="QGNW01000073">
    <property type="protein sequence ID" value="RVX01852.1"/>
    <property type="molecule type" value="Genomic_DNA"/>
</dbReference>
<comment type="caution">
    <text evidence="1">The sequence shown here is derived from an EMBL/GenBank/DDBJ whole genome shotgun (WGS) entry which is preliminary data.</text>
</comment>
<gene>
    <name evidence="1" type="ORF">CK203_019349</name>
</gene>
<protein>
    <submittedName>
        <fullName evidence="1">Uncharacterized protein</fullName>
    </submittedName>
</protein>
<dbReference type="Proteomes" id="UP000288805">
    <property type="component" value="Unassembled WGS sequence"/>
</dbReference>